<feature type="compositionally biased region" description="Low complexity" evidence="8">
    <location>
        <begin position="49"/>
        <end position="62"/>
    </location>
</feature>
<dbReference type="CDD" id="cd00063">
    <property type="entry name" value="FN3"/>
    <property type="match status" value="5"/>
</dbReference>
<evidence type="ECO:0000259" key="11">
    <source>
        <dbReference type="PROSITE" id="PS50853"/>
    </source>
</evidence>
<feature type="domain" description="Ig-like" evidence="10">
    <location>
        <begin position="218"/>
        <end position="293"/>
    </location>
</feature>
<evidence type="ECO:0000256" key="1">
    <source>
        <dbReference type="ARBA" id="ARBA00004479"/>
    </source>
</evidence>
<feature type="domain" description="Fibronectin type-III" evidence="11">
    <location>
        <begin position="1103"/>
        <end position="1198"/>
    </location>
</feature>
<dbReference type="Pfam" id="PF13927">
    <property type="entry name" value="Ig_3"/>
    <property type="match status" value="1"/>
</dbReference>
<keyword evidence="13" id="KW-1185">Reference proteome</keyword>
<keyword evidence="5 9" id="KW-1133">Transmembrane helix</keyword>
<dbReference type="EMBL" id="CAXLJM020000023">
    <property type="protein sequence ID" value="CAL8088759.1"/>
    <property type="molecule type" value="Genomic_DNA"/>
</dbReference>
<dbReference type="InterPro" id="IPR013783">
    <property type="entry name" value="Ig-like_fold"/>
</dbReference>
<evidence type="ECO:0000313" key="12">
    <source>
        <dbReference type="EMBL" id="CAL8088759.1"/>
    </source>
</evidence>
<keyword evidence="3" id="KW-0677">Repeat</keyword>
<name>A0ABP1Q4F5_9HEXA</name>
<dbReference type="Pfam" id="PF13882">
    <property type="entry name" value="Bravo_FIGEY"/>
    <property type="match status" value="1"/>
</dbReference>
<dbReference type="PROSITE" id="PS50853">
    <property type="entry name" value="FN3"/>
    <property type="match status" value="5"/>
</dbReference>
<dbReference type="InterPro" id="IPR013098">
    <property type="entry name" value="Ig_I-set"/>
</dbReference>
<dbReference type="InterPro" id="IPR007110">
    <property type="entry name" value="Ig-like_dom"/>
</dbReference>
<feature type="domain" description="Fibronectin type-III" evidence="11">
    <location>
        <begin position="794"/>
        <end position="891"/>
    </location>
</feature>
<keyword evidence="2 9" id="KW-0812">Transmembrane</keyword>
<evidence type="ECO:0000256" key="5">
    <source>
        <dbReference type="ARBA" id="ARBA00022989"/>
    </source>
</evidence>
<feature type="domain" description="Ig-like" evidence="10">
    <location>
        <begin position="599"/>
        <end position="688"/>
    </location>
</feature>
<accession>A0ABP1Q4F5</accession>
<evidence type="ECO:0000256" key="2">
    <source>
        <dbReference type="ARBA" id="ARBA00022692"/>
    </source>
</evidence>
<proteinExistence type="predicted"/>
<dbReference type="SMART" id="SM00409">
    <property type="entry name" value="IG"/>
    <property type="match status" value="6"/>
</dbReference>
<dbReference type="InterPro" id="IPR003598">
    <property type="entry name" value="Ig_sub2"/>
</dbReference>
<evidence type="ECO:0000256" key="4">
    <source>
        <dbReference type="ARBA" id="ARBA00022889"/>
    </source>
</evidence>
<feature type="transmembrane region" description="Helical" evidence="9">
    <location>
        <begin position="1214"/>
        <end position="1235"/>
    </location>
</feature>
<feature type="region of interest" description="Disordered" evidence="8">
    <location>
        <begin position="1271"/>
        <end position="1293"/>
    </location>
</feature>
<evidence type="ECO:0000256" key="3">
    <source>
        <dbReference type="ARBA" id="ARBA00022737"/>
    </source>
</evidence>
<dbReference type="InterPro" id="IPR026966">
    <property type="entry name" value="Neurofascin/L1/NrCAM_C"/>
</dbReference>
<protein>
    <recommendedName>
        <fullName evidence="14">Neuroglian</fullName>
    </recommendedName>
</protein>
<feature type="domain" description="Ig-like" evidence="10">
    <location>
        <begin position="509"/>
        <end position="596"/>
    </location>
</feature>
<dbReference type="Proteomes" id="UP001642540">
    <property type="component" value="Unassembled WGS sequence"/>
</dbReference>
<comment type="caution">
    <text evidence="12">The sequence shown here is derived from an EMBL/GenBank/DDBJ whole genome shotgun (WGS) entry which is preliminary data.</text>
</comment>
<evidence type="ECO:0000313" key="13">
    <source>
        <dbReference type="Proteomes" id="UP001642540"/>
    </source>
</evidence>
<evidence type="ECO:0000256" key="9">
    <source>
        <dbReference type="SAM" id="Phobius"/>
    </source>
</evidence>
<organism evidence="12 13">
    <name type="scientific">Orchesella dallaii</name>
    <dbReference type="NCBI Taxonomy" id="48710"/>
    <lineage>
        <taxon>Eukaryota</taxon>
        <taxon>Metazoa</taxon>
        <taxon>Ecdysozoa</taxon>
        <taxon>Arthropoda</taxon>
        <taxon>Hexapoda</taxon>
        <taxon>Collembola</taxon>
        <taxon>Entomobryomorpha</taxon>
        <taxon>Entomobryoidea</taxon>
        <taxon>Orchesellidae</taxon>
        <taxon>Orchesellinae</taxon>
        <taxon>Orchesella</taxon>
    </lineage>
</organism>
<reference evidence="12 13" key="1">
    <citation type="submission" date="2024-08" db="EMBL/GenBank/DDBJ databases">
        <authorList>
            <person name="Cucini C."/>
            <person name="Frati F."/>
        </authorList>
    </citation>
    <scope>NUCLEOTIDE SEQUENCE [LARGE SCALE GENOMIC DNA]</scope>
</reference>
<dbReference type="InterPro" id="IPR036116">
    <property type="entry name" value="FN3_sf"/>
</dbReference>
<comment type="subcellular location">
    <subcellularLocation>
        <location evidence="1">Membrane</location>
        <topology evidence="1">Single-pass type I membrane protein</topology>
    </subcellularLocation>
</comment>
<dbReference type="SMART" id="SM00060">
    <property type="entry name" value="FN3"/>
    <property type="match status" value="5"/>
</dbReference>
<feature type="domain" description="Fibronectin type-III" evidence="11">
    <location>
        <begin position="692"/>
        <end position="789"/>
    </location>
</feature>
<evidence type="ECO:0000256" key="7">
    <source>
        <dbReference type="ARBA" id="ARBA00023157"/>
    </source>
</evidence>
<feature type="domain" description="Ig-like" evidence="10">
    <location>
        <begin position="325"/>
        <end position="412"/>
    </location>
</feature>
<dbReference type="InterPro" id="IPR003599">
    <property type="entry name" value="Ig_sub"/>
</dbReference>
<feature type="region of interest" description="Disordered" evidence="8">
    <location>
        <begin position="1"/>
        <end position="62"/>
    </location>
</feature>
<dbReference type="Pfam" id="PF07679">
    <property type="entry name" value="I-set"/>
    <property type="match status" value="4"/>
</dbReference>
<dbReference type="PANTHER" id="PTHR44170">
    <property type="entry name" value="PROTEIN SIDEKICK"/>
    <property type="match status" value="1"/>
</dbReference>
<evidence type="ECO:0000256" key="6">
    <source>
        <dbReference type="ARBA" id="ARBA00023136"/>
    </source>
</evidence>
<feature type="domain" description="Ig-like" evidence="10">
    <location>
        <begin position="417"/>
        <end position="504"/>
    </location>
</feature>
<dbReference type="SUPFAM" id="SSF48726">
    <property type="entry name" value="Immunoglobulin"/>
    <property type="match status" value="6"/>
</dbReference>
<keyword evidence="7" id="KW-1015">Disulfide bond</keyword>
<dbReference type="InterPro" id="IPR003961">
    <property type="entry name" value="FN3_dom"/>
</dbReference>
<feature type="domain" description="Ig-like" evidence="10">
    <location>
        <begin position="109"/>
        <end position="213"/>
    </location>
</feature>
<dbReference type="Pfam" id="PF00041">
    <property type="entry name" value="fn3"/>
    <property type="match status" value="4"/>
</dbReference>
<dbReference type="PANTHER" id="PTHR44170:SF6">
    <property type="entry name" value="CONTACTIN"/>
    <property type="match status" value="1"/>
</dbReference>
<evidence type="ECO:0000256" key="8">
    <source>
        <dbReference type="SAM" id="MobiDB-lite"/>
    </source>
</evidence>
<feature type="domain" description="Fibronectin type-III" evidence="11">
    <location>
        <begin position="896"/>
        <end position="993"/>
    </location>
</feature>
<keyword evidence="4" id="KW-0130">Cell adhesion</keyword>
<sequence length="1319" mass="147866">MMNTNCRLDEDSSTILNTDSTESSTPSLAETMSAHLQTSRLTSNNSECSSGNRNSSRTSNPSEIWWKRRRGSSRPWEFRPFTAANCLLISILVLYSNVDFVSGAVQSPPQITKQPPTDELLFQVKQRQDENDKPFIIECEAEGEPAPKYKWIKNGKEFNWQAYDERISQQQGRGTLVVTSPQTEDIGQYQCFAYNEWGTATTNSVFLRKAELNSFKEEETASLNAEEGDPYKLGCSAPDGWPKPHVYWMLQNAQGALQSINSSRITVDPEGTLWFSNITRQDRSSEFMYACAAYSRFRNEYKLGNRVYLHVAPTSSSASMNKHRPELQYASKRNTVAIRGTTASLWCIIGGTPLPEIKWAKKGGALPYDRLEYDNYGKTIKIKDVDFSDEGAYDCDATNGVGTPVSYSIQLTVYAAPYFTVEPEIQNAAEGETVEFICEASGKPSPEIKWIHNGKPLEEAEDNPRRKVLGNRIVLENIRKKDTGNYGCNATNSFGYVYKDVYVNVLALPAEITEKPTDVVSTDGKSISLRCRVFGAPRPLVRWLKNNQELTGGRYKVLETGDLEIRDVRFADAGEYLCDARNKFGNDSAGGTLVVKEHTKIVDVPEDYEVAAGTTATFRCSAVKDPTLTLTIDWLSDGEQIDFDTEPRYVKLQDNSLTIDKTTELDSGVYTCVARTEYDNATAAATLTVQDVPNMPEFLSVECSRRTATTRWKPMGDNRSPILYYTIQYNTSFTPDTWEVAYRDVPATETSYTVSMSPWANYTFRVIARNKIGPSIPSLHSDVCLTSPDVPYKNPDNVKGHGSNPSNLVISWTPMSEIDHNAPKFKYVVQWKPDDNSSPWNLENVNDWRTGQLVIENQPTYRPYKIRVRAVNEIGEANVAANDVTGHSGMAEPQEIPTNFTLLEKLDARTAIFSWDPVNPEKIRGKFEGYKIQTWTDNDGDDDRREILIKNDVTQAVIDKLIPFSKNYVVVLAYNTDYNGPNSRIIEVMTEEGVPGPVESFDAYPLGASALYLVWRKPEQPNGILTGYRIYYQKVIGTEVGPLMEREPPIIDPDITDAKLAGLESGTKYRIHIKATTSKGAGEDNFIERSTEPEGQTTPLNKPKFTWTQVATESNGAAAILVKWVPNKEGTGRAGSHFFVQYKRYGDTKFESTEPEFYNLNTTVRGLEPGETYVFRVVSVDGDKQKISDPEEIYTYPSDGPVVQAKPGSGTTGWFIGLIVAIAFLVLILILICIVKRNRGGKYAVYEREIAHGHLDYAEGGFREYSQPVEERSGRVSMGSDFKPPQESDTDSLGDYADDGKDMNVIFSFQLYNLKRVFQ</sequence>
<feature type="compositionally biased region" description="Polar residues" evidence="8">
    <location>
        <begin position="13"/>
        <end position="48"/>
    </location>
</feature>
<dbReference type="Gene3D" id="2.60.40.10">
    <property type="entry name" value="Immunoglobulins"/>
    <property type="match status" value="11"/>
</dbReference>
<keyword evidence="6 9" id="KW-0472">Membrane</keyword>
<evidence type="ECO:0000259" key="10">
    <source>
        <dbReference type="PROSITE" id="PS50835"/>
    </source>
</evidence>
<gene>
    <name evidence="12" type="ORF">ODALV1_LOCUS7153</name>
</gene>
<dbReference type="SUPFAM" id="SSF49265">
    <property type="entry name" value="Fibronectin type III"/>
    <property type="match status" value="3"/>
</dbReference>
<dbReference type="SMART" id="SM00408">
    <property type="entry name" value="IGc2"/>
    <property type="match status" value="5"/>
</dbReference>
<dbReference type="PROSITE" id="PS50835">
    <property type="entry name" value="IG_LIKE"/>
    <property type="match status" value="6"/>
</dbReference>
<dbReference type="InterPro" id="IPR036179">
    <property type="entry name" value="Ig-like_dom_sf"/>
</dbReference>
<feature type="domain" description="Fibronectin type-III" evidence="11">
    <location>
        <begin position="994"/>
        <end position="1095"/>
    </location>
</feature>
<evidence type="ECO:0008006" key="14">
    <source>
        <dbReference type="Google" id="ProtNLM"/>
    </source>
</evidence>